<reference evidence="2 3" key="1">
    <citation type="submission" date="2017-07" db="EMBL/GenBank/DDBJ databases">
        <authorList>
            <person name="Talla V."/>
            <person name="Backstrom N."/>
        </authorList>
    </citation>
    <scope>NUCLEOTIDE SEQUENCE [LARGE SCALE GENOMIC DNA]</scope>
</reference>
<dbReference type="EMBL" id="FZQP02002559">
    <property type="protein sequence ID" value="VVC96105.1"/>
    <property type="molecule type" value="Genomic_DNA"/>
</dbReference>
<dbReference type="PANTHER" id="PTHR10174">
    <property type="entry name" value="ALPHA-TOCOPHEROL TRANSFER PROTEIN-RELATED"/>
    <property type="match status" value="1"/>
</dbReference>
<dbReference type="InterPro" id="IPR036865">
    <property type="entry name" value="CRAL-TRIO_dom_sf"/>
</dbReference>
<dbReference type="GO" id="GO:1902936">
    <property type="term" value="F:phosphatidylinositol bisphosphate binding"/>
    <property type="evidence" value="ECO:0007669"/>
    <property type="project" value="TreeGrafter"/>
</dbReference>
<proteinExistence type="predicted"/>
<dbReference type="SUPFAM" id="SSF52087">
    <property type="entry name" value="CRAL/TRIO domain"/>
    <property type="match status" value="1"/>
</dbReference>
<dbReference type="Proteomes" id="UP000324832">
    <property type="component" value="Unassembled WGS sequence"/>
</dbReference>
<dbReference type="AlphaFoldDB" id="A0A5E4QEZ1"/>
<feature type="domain" description="CRAL-TRIO" evidence="1">
    <location>
        <begin position="113"/>
        <end position="251"/>
    </location>
</feature>
<evidence type="ECO:0000313" key="2">
    <source>
        <dbReference type="EMBL" id="VVC96105.1"/>
    </source>
</evidence>
<accession>A0A5E4QEZ1</accession>
<sequence length="281" mass="32703">ITSEDIRETRDCYGLNDVKRINESLDFIQEWAQKQEHLKESLQYINRGILERLLLLSRGSVEATKSKLDKFLTYRNMMPELCLNRNADEFQIFSKWGAFLPLPKKCAIDHTRVLVTQLLPPEQQDDFNLLTYFRYAFLLGEIKLHYDYWDSERYIVDLTHMNLGYLTKLINPIVIKKAELLCTEAFGTKIKGIHLINAPNFVDKFVLILKQALKPKVAGRIYIHDSYEDLQKHIPKEILPEDFGGNGPRIAKLADESKRSSSKFNEEYLGMPGSFRKLDVD</sequence>
<evidence type="ECO:0000259" key="1">
    <source>
        <dbReference type="PROSITE" id="PS50191"/>
    </source>
</evidence>
<dbReference type="InterPro" id="IPR001251">
    <property type="entry name" value="CRAL-TRIO_dom"/>
</dbReference>
<keyword evidence="3" id="KW-1185">Reference proteome</keyword>
<dbReference type="Pfam" id="PF00650">
    <property type="entry name" value="CRAL_TRIO"/>
    <property type="match status" value="1"/>
</dbReference>
<dbReference type="CDD" id="cd00170">
    <property type="entry name" value="SEC14"/>
    <property type="match status" value="1"/>
</dbReference>
<dbReference type="PRINTS" id="PR00180">
    <property type="entry name" value="CRETINALDHBP"/>
</dbReference>
<name>A0A5E4QEZ1_9NEOP</name>
<feature type="non-terminal residue" evidence="2">
    <location>
        <position position="1"/>
    </location>
</feature>
<dbReference type="PROSITE" id="PS50191">
    <property type="entry name" value="CRAL_TRIO"/>
    <property type="match status" value="1"/>
</dbReference>
<evidence type="ECO:0000313" key="3">
    <source>
        <dbReference type="Proteomes" id="UP000324832"/>
    </source>
</evidence>
<dbReference type="GO" id="GO:0016020">
    <property type="term" value="C:membrane"/>
    <property type="evidence" value="ECO:0007669"/>
    <property type="project" value="TreeGrafter"/>
</dbReference>
<protein>
    <recommendedName>
        <fullName evidence="1">CRAL-TRIO domain-containing protein</fullName>
    </recommendedName>
</protein>
<organism evidence="2 3">
    <name type="scientific">Leptidea sinapis</name>
    <dbReference type="NCBI Taxonomy" id="189913"/>
    <lineage>
        <taxon>Eukaryota</taxon>
        <taxon>Metazoa</taxon>
        <taxon>Ecdysozoa</taxon>
        <taxon>Arthropoda</taxon>
        <taxon>Hexapoda</taxon>
        <taxon>Insecta</taxon>
        <taxon>Pterygota</taxon>
        <taxon>Neoptera</taxon>
        <taxon>Endopterygota</taxon>
        <taxon>Lepidoptera</taxon>
        <taxon>Glossata</taxon>
        <taxon>Ditrysia</taxon>
        <taxon>Papilionoidea</taxon>
        <taxon>Pieridae</taxon>
        <taxon>Dismorphiinae</taxon>
        <taxon>Leptidea</taxon>
    </lineage>
</organism>
<dbReference type="Gene3D" id="3.40.525.10">
    <property type="entry name" value="CRAL-TRIO lipid binding domain"/>
    <property type="match status" value="1"/>
</dbReference>
<dbReference type="PANTHER" id="PTHR10174:SF222">
    <property type="entry name" value="GH10083P-RELATED"/>
    <property type="match status" value="1"/>
</dbReference>
<gene>
    <name evidence="2" type="ORF">LSINAPIS_LOCUS7670</name>
</gene>
<dbReference type="Gene3D" id="1.20.5.1200">
    <property type="entry name" value="Alpha-tocopherol transfer"/>
    <property type="match status" value="1"/>
</dbReference>